<evidence type="ECO:0000259" key="4">
    <source>
        <dbReference type="Pfam" id="PF12849"/>
    </source>
</evidence>
<proteinExistence type="inferred from homology"/>
<dbReference type="PANTHER" id="PTHR42996:SF1">
    <property type="entry name" value="PHOSPHATE-BINDING PROTEIN PSTS"/>
    <property type="match status" value="1"/>
</dbReference>
<protein>
    <submittedName>
        <fullName evidence="5">Unannotated protein</fullName>
    </submittedName>
</protein>
<dbReference type="InterPro" id="IPR024370">
    <property type="entry name" value="PBP_domain"/>
</dbReference>
<accession>A0A6J6K4R9</accession>
<feature type="domain" description="PBP" evidence="4">
    <location>
        <begin position="23"/>
        <end position="306"/>
    </location>
</feature>
<dbReference type="GO" id="GO:0043190">
    <property type="term" value="C:ATP-binding cassette (ABC) transporter complex"/>
    <property type="evidence" value="ECO:0007669"/>
    <property type="project" value="InterPro"/>
</dbReference>
<keyword evidence="3" id="KW-0592">Phosphate transport</keyword>
<dbReference type="EMBL" id="CAEZWD010000020">
    <property type="protein sequence ID" value="CAB4644276.1"/>
    <property type="molecule type" value="Genomic_DNA"/>
</dbReference>
<evidence type="ECO:0000256" key="1">
    <source>
        <dbReference type="ARBA" id="ARBA00008725"/>
    </source>
</evidence>
<dbReference type="CDD" id="cd13565">
    <property type="entry name" value="PBP2_PstS"/>
    <property type="match status" value="1"/>
</dbReference>
<dbReference type="AlphaFoldDB" id="A0A6J6K4R9"/>
<dbReference type="EMBL" id="CAEZWI010000009">
    <property type="protein sequence ID" value="CAB4645099.1"/>
    <property type="molecule type" value="Genomic_DNA"/>
</dbReference>
<dbReference type="GO" id="GO:0042301">
    <property type="term" value="F:phosphate ion binding"/>
    <property type="evidence" value="ECO:0007669"/>
    <property type="project" value="InterPro"/>
</dbReference>
<dbReference type="PANTHER" id="PTHR42996">
    <property type="entry name" value="PHOSPHATE-BINDING PROTEIN PSTS"/>
    <property type="match status" value="1"/>
</dbReference>
<dbReference type="SUPFAM" id="SSF53850">
    <property type="entry name" value="Periplasmic binding protein-like II"/>
    <property type="match status" value="1"/>
</dbReference>
<sequence>MRRTLVSAVVTGALAASLFAATPANAAEPDISGSGSSFANNFVTKCAGQYQAKTGNKVTYTSTGSGTGRTNFANGTSDFAFSDVPVQSGDKAKPAGAYVTVPVIGGAIAIVHSVAGVKDLNLDAATLGAIFAGTITKWNDPAIAKLNKKATLPDAAITVIYRSTSSGTTQGLQEYLNENGQTTFPAASSSWAGVKTGASVALSTDMAYKTKNTPNAIGYVDLSDIDVKVGRVAIKNGAGKFVKPTVAAAASMLSKQTLNTGGDINIDYAKKVKGAYQIALVTYALIPDNGSAKGAAVQKFVEFAVSSCSKKPAKGYSGFKGSVYAKSLWFAQQGS</sequence>
<dbReference type="Gene3D" id="3.40.190.10">
    <property type="entry name" value="Periplasmic binding protein-like II"/>
    <property type="match status" value="2"/>
</dbReference>
<evidence type="ECO:0000256" key="2">
    <source>
        <dbReference type="ARBA" id="ARBA00022448"/>
    </source>
</evidence>
<evidence type="ECO:0000313" key="5">
    <source>
        <dbReference type="EMBL" id="CAB4644276.1"/>
    </source>
</evidence>
<keyword evidence="2" id="KW-0813">Transport</keyword>
<dbReference type="Pfam" id="PF12849">
    <property type="entry name" value="PBP_like_2"/>
    <property type="match status" value="1"/>
</dbReference>
<gene>
    <name evidence="5" type="ORF">UFOPK2171_00293</name>
    <name evidence="6" type="ORF">UFOPK2237_00169</name>
</gene>
<reference evidence="5" key="1">
    <citation type="submission" date="2020-05" db="EMBL/GenBank/DDBJ databases">
        <authorList>
            <person name="Chiriac C."/>
            <person name="Salcher M."/>
            <person name="Ghai R."/>
            <person name="Kavagutti S V."/>
        </authorList>
    </citation>
    <scope>NUCLEOTIDE SEQUENCE</scope>
</reference>
<dbReference type="GO" id="GO:0035435">
    <property type="term" value="P:phosphate ion transmembrane transport"/>
    <property type="evidence" value="ECO:0007669"/>
    <property type="project" value="InterPro"/>
</dbReference>
<organism evidence="5">
    <name type="scientific">freshwater metagenome</name>
    <dbReference type="NCBI Taxonomy" id="449393"/>
    <lineage>
        <taxon>unclassified sequences</taxon>
        <taxon>metagenomes</taxon>
        <taxon>ecological metagenomes</taxon>
    </lineage>
</organism>
<dbReference type="InterPro" id="IPR050962">
    <property type="entry name" value="Phosphate-bind_PstS"/>
</dbReference>
<name>A0A6J6K4R9_9ZZZZ</name>
<evidence type="ECO:0000256" key="3">
    <source>
        <dbReference type="ARBA" id="ARBA00022592"/>
    </source>
</evidence>
<comment type="similarity">
    <text evidence="1">Belongs to the PstS family.</text>
</comment>
<dbReference type="InterPro" id="IPR005673">
    <property type="entry name" value="ABC_phos-bd_PstS"/>
</dbReference>
<dbReference type="PIRSF" id="PIRSF002756">
    <property type="entry name" value="PstS"/>
    <property type="match status" value="1"/>
</dbReference>
<evidence type="ECO:0000313" key="6">
    <source>
        <dbReference type="EMBL" id="CAB4645099.1"/>
    </source>
</evidence>